<dbReference type="PROSITE" id="PS51228">
    <property type="entry name" value="ACB_2"/>
    <property type="match status" value="1"/>
</dbReference>
<dbReference type="InterPro" id="IPR000582">
    <property type="entry name" value="Acyl-CoA-binding_protein"/>
</dbReference>
<dbReference type="Gene3D" id="1.20.80.10">
    <property type="match status" value="1"/>
</dbReference>
<dbReference type="GO" id="GO:0006631">
    <property type="term" value="P:fatty acid metabolic process"/>
    <property type="evidence" value="ECO:0007669"/>
    <property type="project" value="TreeGrafter"/>
</dbReference>
<dbReference type="InterPro" id="IPR022408">
    <property type="entry name" value="Acyl-CoA-binding_prot_CS"/>
</dbReference>
<dbReference type="PRINTS" id="PR00689">
    <property type="entry name" value="ACOABINDINGP"/>
</dbReference>
<accession>A0A7S4G2M4</accession>
<evidence type="ECO:0000259" key="2">
    <source>
        <dbReference type="PROSITE" id="PS51228"/>
    </source>
</evidence>
<dbReference type="GO" id="GO:0000062">
    <property type="term" value="F:fatty-acyl-CoA binding"/>
    <property type="evidence" value="ECO:0007669"/>
    <property type="project" value="InterPro"/>
</dbReference>
<organism evidence="3">
    <name type="scientific">Eutreptiella gymnastica</name>
    <dbReference type="NCBI Taxonomy" id="73025"/>
    <lineage>
        <taxon>Eukaryota</taxon>
        <taxon>Discoba</taxon>
        <taxon>Euglenozoa</taxon>
        <taxon>Euglenida</taxon>
        <taxon>Spirocuta</taxon>
        <taxon>Euglenophyceae</taxon>
        <taxon>Eutreptiales</taxon>
        <taxon>Eutreptiaceae</taxon>
        <taxon>Eutreptiella</taxon>
    </lineage>
</organism>
<dbReference type="InterPro" id="IPR014352">
    <property type="entry name" value="FERM/acyl-CoA-bd_prot_sf"/>
</dbReference>
<dbReference type="PANTHER" id="PTHR23310">
    <property type="entry name" value="ACYL-COA-BINDING PROTEIN, ACBP"/>
    <property type="match status" value="1"/>
</dbReference>
<feature type="domain" description="ACB" evidence="2">
    <location>
        <begin position="4"/>
        <end position="90"/>
    </location>
</feature>
<reference evidence="3" key="1">
    <citation type="submission" date="2021-01" db="EMBL/GenBank/DDBJ databases">
        <authorList>
            <person name="Corre E."/>
            <person name="Pelletier E."/>
            <person name="Niang G."/>
            <person name="Scheremetjew M."/>
            <person name="Finn R."/>
            <person name="Kale V."/>
            <person name="Holt S."/>
            <person name="Cochrane G."/>
            <person name="Meng A."/>
            <person name="Brown T."/>
            <person name="Cohen L."/>
        </authorList>
    </citation>
    <scope>NUCLEOTIDE SEQUENCE</scope>
    <source>
        <strain evidence="3">CCMP1594</strain>
    </source>
</reference>
<name>A0A7S4G2M4_9EUGL</name>
<evidence type="ECO:0000313" key="3">
    <source>
        <dbReference type="EMBL" id="CAE0823292.1"/>
    </source>
</evidence>
<keyword evidence="1" id="KW-0446">Lipid-binding</keyword>
<sequence length="106" mass="12172">MSDIETRFTKAVWLIRNGPPKADTSNEEKLKIYALFKQATEGDVTGSQPYSVQFEKRAKWDAWNANKGMSKEEAMKKYCELMDADPNWENHEALKNMPAGWKVGDK</sequence>
<protein>
    <recommendedName>
        <fullName evidence="2">ACB domain-containing protein</fullName>
    </recommendedName>
</protein>
<dbReference type="PANTHER" id="PTHR23310:SF115">
    <property type="entry name" value="ACB DOMAIN-CONTAINING PROTEIN"/>
    <property type="match status" value="1"/>
</dbReference>
<dbReference type="AlphaFoldDB" id="A0A7S4G2M4"/>
<proteinExistence type="predicted"/>
<dbReference type="PROSITE" id="PS00880">
    <property type="entry name" value="ACB_1"/>
    <property type="match status" value="1"/>
</dbReference>
<evidence type="ECO:0000256" key="1">
    <source>
        <dbReference type="ARBA" id="ARBA00023121"/>
    </source>
</evidence>
<dbReference type="SUPFAM" id="SSF47027">
    <property type="entry name" value="Acyl-CoA binding protein"/>
    <property type="match status" value="1"/>
</dbReference>
<gene>
    <name evidence="3" type="ORF">EGYM00163_LOCUS34494</name>
</gene>
<dbReference type="InterPro" id="IPR035984">
    <property type="entry name" value="Acyl-CoA-binding_sf"/>
</dbReference>
<dbReference type="Pfam" id="PF00887">
    <property type="entry name" value="ACBP"/>
    <property type="match status" value="1"/>
</dbReference>
<dbReference type="EMBL" id="HBJA01100090">
    <property type="protein sequence ID" value="CAE0823292.1"/>
    <property type="molecule type" value="Transcribed_RNA"/>
</dbReference>